<sequence length="311" mass="34830">MSADGPELQHPNFSLNLKSSDVSEESGEDAKEGFEQEVNTMLSLLQSELILDVPQSLKFYDMAERILDKFHISFTGSLSLKADVEDRLAATSSLGQNKLWSSTNLYQQLLLLEGHVPRTAETSPRAWIEAFLFRASAMLPSDKRMVLIPVTTVSPSSSTTLSGLVDYAAVVASPQTARTLLDDTQVHNLRLCMPTGFFVIEANLSILSHDVPQAVCRMYYCGRLLQKKVVRGALTNGHDWVFVHIKLNDNYDGASYTWFPVVRLNIVKSYDGVPQIRKPWPDVIAAILLHWVENGFSDLGSDDWYEMMRIS</sequence>
<protein>
    <recommendedName>
        <fullName evidence="4">Fungal-type protein kinase domain-containing protein</fullName>
    </recommendedName>
</protein>
<proteinExistence type="predicted"/>
<gene>
    <name evidence="2" type="ORF">BD410DRAFT_791185</name>
</gene>
<accession>A0A4Y7PYE8</accession>
<reference evidence="2 3" key="1">
    <citation type="submission" date="2018-06" db="EMBL/GenBank/DDBJ databases">
        <title>A transcriptomic atlas of mushroom development highlights an independent origin of complex multicellularity.</title>
        <authorList>
            <consortium name="DOE Joint Genome Institute"/>
            <person name="Krizsan K."/>
            <person name="Almasi E."/>
            <person name="Merenyi Z."/>
            <person name="Sahu N."/>
            <person name="Viragh M."/>
            <person name="Koszo T."/>
            <person name="Mondo S."/>
            <person name="Kiss B."/>
            <person name="Balint B."/>
            <person name="Kues U."/>
            <person name="Barry K."/>
            <person name="Hegedus J.C."/>
            <person name="Henrissat B."/>
            <person name="Johnson J."/>
            <person name="Lipzen A."/>
            <person name="Ohm R."/>
            <person name="Nagy I."/>
            <person name="Pangilinan J."/>
            <person name="Yan J."/>
            <person name="Xiong Y."/>
            <person name="Grigoriev I.V."/>
            <person name="Hibbett D.S."/>
            <person name="Nagy L.G."/>
        </authorList>
    </citation>
    <scope>NUCLEOTIDE SEQUENCE [LARGE SCALE GENOMIC DNA]</scope>
    <source>
        <strain evidence="2 3">SZMC22713</strain>
    </source>
</reference>
<dbReference type="Proteomes" id="UP000294933">
    <property type="component" value="Unassembled WGS sequence"/>
</dbReference>
<dbReference type="EMBL" id="ML170190">
    <property type="protein sequence ID" value="TDL20111.1"/>
    <property type="molecule type" value="Genomic_DNA"/>
</dbReference>
<feature type="compositionally biased region" description="Polar residues" evidence="1">
    <location>
        <begin position="11"/>
        <end position="20"/>
    </location>
</feature>
<organism evidence="2 3">
    <name type="scientific">Rickenella mellea</name>
    <dbReference type="NCBI Taxonomy" id="50990"/>
    <lineage>
        <taxon>Eukaryota</taxon>
        <taxon>Fungi</taxon>
        <taxon>Dikarya</taxon>
        <taxon>Basidiomycota</taxon>
        <taxon>Agaricomycotina</taxon>
        <taxon>Agaricomycetes</taxon>
        <taxon>Hymenochaetales</taxon>
        <taxon>Rickenellaceae</taxon>
        <taxon>Rickenella</taxon>
    </lineage>
</organism>
<evidence type="ECO:0000256" key="1">
    <source>
        <dbReference type="SAM" id="MobiDB-lite"/>
    </source>
</evidence>
<keyword evidence="3" id="KW-1185">Reference proteome</keyword>
<dbReference type="OrthoDB" id="2720314at2759"/>
<evidence type="ECO:0000313" key="2">
    <source>
        <dbReference type="EMBL" id="TDL20111.1"/>
    </source>
</evidence>
<name>A0A4Y7PYE8_9AGAM</name>
<feature type="region of interest" description="Disordered" evidence="1">
    <location>
        <begin position="1"/>
        <end position="31"/>
    </location>
</feature>
<dbReference type="AlphaFoldDB" id="A0A4Y7PYE8"/>
<dbReference type="VEuPathDB" id="FungiDB:BD410DRAFT_791185"/>
<evidence type="ECO:0008006" key="4">
    <source>
        <dbReference type="Google" id="ProtNLM"/>
    </source>
</evidence>
<evidence type="ECO:0000313" key="3">
    <source>
        <dbReference type="Proteomes" id="UP000294933"/>
    </source>
</evidence>